<comment type="caution">
    <text evidence="16">The sequence shown here is derived from an EMBL/GenBank/DDBJ whole genome shotgun (WGS) entry which is preliminary data.</text>
</comment>
<keyword evidence="8" id="KW-0479">Metal-binding</keyword>
<evidence type="ECO:0000256" key="10">
    <source>
        <dbReference type="ARBA" id="ARBA00022833"/>
    </source>
</evidence>
<dbReference type="EMBL" id="BJZK01000046">
    <property type="protein sequence ID" value="GEO73267.1"/>
    <property type="molecule type" value="Genomic_DNA"/>
</dbReference>
<dbReference type="InterPro" id="IPR011650">
    <property type="entry name" value="Peptidase_M20_dimer"/>
</dbReference>
<evidence type="ECO:0000313" key="17">
    <source>
        <dbReference type="Proteomes" id="UP000321794"/>
    </source>
</evidence>
<comment type="pathway">
    <text evidence="3">Amino-acid biosynthesis; L-lysine biosynthesis via DAP pathway; LL-2,6-diaminopimelate from (S)-tetrahydrodipicolinate (succinylase route): step 3/3.</text>
</comment>
<evidence type="ECO:0000256" key="8">
    <source>
        <dbReference type="ARBA" id="ARBA00022723"/>
    </source>
</evidence>
<accession>A0ABQ0X4E3</accession>
<dbReference type="SUPFAM" id="SSF55031">
    <property type="entry name" value="Bacterial exopeptidase dimerisation domain"/>
    <property type="match status" value="1"/>
</dbReference>
<evidence type="ECO:0000256" key="4">
    <source>
        <dbReference type="ARBA" id="ARBA00006247"/>
    </source>
</evidence>
<evidence type="ECO:0000256" key="12">
    <source>
        <dbReference type="ARBA" id="ARBA00023154"/>
    </source>
</evidence>
<dbReference type="Proteomes" id="UP000321794">
    <property type="component" value="Unassembled WGS sequence"/>
</dbReference>
<evidence type="ECO:0000256" key="5">
    <source>
        <dbReference type="ARBA" id="ARBA00011921"/>
    </source>
</evidence>
<dbReference type="InterPro" id="IPR002933">
    <property type="entry name" value="Peptidase_M20"/>
</dbReference>
<name>A0ABQ0X4E3_9LACO</name>
<dbReference type="PANTHER" id="PTHR43808:SF8">
    <property type="entry name" value="PEPTIDASE M20 DIMERISATION DOMAIN-CONTAINING PROTEIN"/>
    <property type="match status" value="1"/>
</dbReference>
<feature type="domain" description="Peptidase M20 dimerisation" evidence="15">
    <location>
        <begin position="169"/>
        <end position="276"/>
    </location>
</feature>
<dbReference type="PROSITE" id="PS00758">
    <property type="entry name" value="ARGE_DAPE_CPG2_1"/>
    <property type="match status" value="1"/>
</dbReference>
<proteinExistence type="inferred from homology"/>
<evidence type="ECO:0000256" key="13">
    <source>
        <dbReference type="ARBA" id="ARBA00023285"/>
    </source>
</evidence>
<comment type="similarity">
    <text evidence="4">Belongs to the peptidase M20A family.</text>
</comment>
<reference evidence="16 17" key="1">
    <citation type="submission" date="2019-07" db="EMBL/GenBank/DDBJ databases">
        <title>Whole genome shotgun sequence of Lactobacillus zymae NBRC 107157.</title>
        <authorList>
            <person name="Hosoyama A."/>
            <person name="Uohara A."/>
            <person name="Ohji S."/>
            <person name="Ichikawa N."/>
        </authorList>
    </citation>
    <scope>NUCLEOTIDE SEQUENCE [LARGE SCALE GENOMIC DNA]</scope>
    <source>
        <strain evidence="16 17">NBRC 107157</strain>
    </source>
</reference>
<gene>
    <name evidence="16" type="primary">dapE1</name>
    <name evidence="16" type="ORF">LZY01_24350</name>
</gene>
<keyword evidence="13" id="KW-0170">Cobalt</keyword>
<evidence type="ECO:0000256" key="14">
    <source>
        <dbReference type="ARBA" id="ARBA00051301"/>
    </source>
</evidence>
<evidence type="ECO:0000256" key="2">
    <source>
        <dbReference type="ARBA" id="ARBA00001947"/>
    </source>
</evidence>
<dbReference type="Pfam" id="PF01546">
    <property type="entry name" value="Peptidase_M20"/>
    <property type="match status" value="1"/>
</dbReference>
<evidence type="ECO:0000259" key="15">
    <source>
        <dbReference type="Pfam" id="PF07687"/>
    </source>
</evidence>
<keyword evidence="9" id="KW-0378">Hydrolase</keyword>
<comment type="cofactor">
    <cofactor evidence="1">
        <name>Co(2+)</name>
        <dbReference type="ChEBI" id="CHEBI:48828"/>
    </cofactor>
</comment>
<evidence type="ECO:0000256" key="3">
    <source>
        <dbReference type="ARBA" id="ARBA00005130"/>
    </source>
</evidence>
<sequence length="405" mass="44083">METTEKLQLLADLIKIRSVNDHELQVAQYLKGVFDRAGIESHIVPMTGDRANLVATLGHGQPVLAISGHMDVVDVDEAHWDTDPFEMVTKGDRLYGRGVTDMKDGLAALVIAMIELKEQAVPLNGTIRLLATVGEEVGELGAQALTAAGYMQDVTGILIGEPTGYRVMYANKGTMNLTVTSTGKAAHSSMPQLGNNAIFHLINALHLMQDEFDRMTTGVRNATLGETVYNVDVIAGGNQVNAIPGSATAQINLRTIPELSNHAIVHHFEQVLDQYNQRSNGHVTVEMATDIGPLVGATDGKLTRLIQKIGNPYAAKQTITPAERDYEAKILKLLDLPYSPTEILAVSSPGGTDGAQFLKDHPVGFDYAVFGPGNDSQHQDNEWTSKSQYLDFIEIYKQVLTQYFD</sequence>
<evidence type="ECO:0000256" key="11">
    <source>
        <dbReference type="ARBA" id="ARBA00022915"/>
    </source>
</evidence>
<dbReference type="InterPro" id="IPR001160">
    <property type="entry name" value="Peptidase_M20C"/>
</dbReference>
<dbReference type="InterPro" id="IPR010182">
    <property type="entry name" value="ArgE/DapE"/>
</dbReference>
<dbReference type="InterPro" id="IPR001261">
    <property type="entry name" value="ArgE/DapE_CS"/>
</dbReference>
<evidence type="ECO:0000256" key="9">
    <source>
        <dbReference type="ARBA" id="ARBA00022801"/>
    </source>
</evidence>
<evidence type="ECO:0000256" key="7">
    <source>
        <dbReference type="ARBA" id="ARBA00022605"/>
    </source>
</evidence>
<keyword evidence="10" id="KW-0862">Zinc</keyword>
<keyword evidence="17" id="KW-1185">Reference proteome</keyword>
<dbReference type="PRINTS" id="PR00934">
    <property type="entry name" value="XHISDIPTASE"/>
</dbReference>
<comment type="catalytic activity">
    <reaction evidence="14">
        <text>N-succinyl-(2S,6S)-2,6-diaminopimelate + H2O = (2S,6S)-2,6-diaminopimelate + succinate</text>
        <dbReference type="Rhea" id="RHEA:22608"/>
        <dbReference type="ChEBI" id="CHEBI:15377"/>
        <dbReference type="ChEBI" id="CHEBI:30031"/>
        <dbReference type="ChEBI" id="CHEBI:57609"/>
        <dbReference type="ChEBI" id="CHEBI:58087"/>
        <dbReference type="EC" id="3.5.1.18"/>
    </reaction>
</comment>
<dbReference type="NCBIfam" id="TIGR01910">
    <property type="entry name" value="DapE-ArgE"/>
    <property type="match status" value="1"/>
</dbReference>
<dbReference type="SUPFAM" id="SSF53187">
    <property type="entry name" value="Zn-dependent exopeptidases"/>
    <property type="match status" value="1"/>
</dbReference>
<evidence type="ECO:0000256" key="6">
    <source>
        <dbReference type="ARBA" id="ARBA00016853"/>
    </source>
</evidence>
<dbReference type="EC" id="3.5.1.18" evidence="5"/>
<dbReference type="NCBIfam" id="NF006365">
    <property type="entry name" value="PRK08588.1"/>
    <property type="match status" value="1"/>
</dbReference>
<protein>
    <recommendedName>
        <fullName evidence="6">Probable succinyl-diaminopimelate desuccinylase</fullName>
        <ecNumber evidence="5">3.5.1.18</ecNumber>
    </recommendedName>
</protein>
<keyword evidence="7" id="KW-0028">Amino-acid biosynthesis</keyword>
<dbReference type="Gene3D" id="3.30.70.360">
    <property type="match status" value="1"/>
</dbReference>
<evidence type="ECO:0000256" key="1">
    <source>
        <dbReference type="ARBA" id="ARBA00001941"/>
    </source>
</evidence>
<dbReference type="Pfam" id="PF07687">
    <property type="entry name" value="M20_dimer"/>
    <property type="match status" value="1"/>
</dbReference>
<dbReference type="PANTHER" id="PTHR43808">
    <property type="entry name" value="ACETYLORNITHINE DEACETYLASE"/>
    <property type="match status" value="1"/>
</dbReference>
<dbReference type="CDD" id="cd08659">
    <property type="entry name" value="M20_ArgE_DapE-like"/>
    <property type="match status" value="1"/>
</dbReference>
<dbReference type="Gene3D" id="3.40.630.10">
    <property type="entry name" value="Zn peptidases"/>
    <property type="match status" value="2"/>
</dbReference>
<comment type="cofactor">
    <cofactor evidence="2">
        <name>Zn(2+)</name>
        <dbReference type="ChEBI" id="CHEBI:29105"/>
    </cofactor>
</comment>
<organism evidence="16 17">
    <name type="scientific">Levilactobacillus zymae</name>
    <dbReference type="NCBI Taxonomy" id="267363"/>
    <lineage>
        <taxon>Bacteria</taxon>
        <taxon>Bacillati</taxon>
        <taxon>Bacillota</taxon>
        <taxon>Bacilli</taxon>
        <taxon>Lactobacillales</taxon>
        <taxon>Lactobacillaceae</taxon>
        <taxon>Levilactobacillus</taxon>
    </lineage>
</organism>
<dbReference type="InterPro" id="IPR050072">
    <property type="entry name" value="Peptidase_M20A"/>
</dbReference>
<keyword evidence="11" id="KW-0220">Diaminopimelate biosynthesis</keyword>
<dbReference type="RefSeq" id="WP_057732417.1">
    <property type="nucleotide sequence ID" value="NZ_BJZK01000046.1"/>
</dbReference>
<keyword evidence="12" id="KW-0457">Lysine biosynthesis</keyword>
<dbReference type="InterPro" id="IPR036264">
    <property type="entry name" value="Bact_exopeptidase_dim_dom"/>
</dbReference>
<evidence type="ECO:0000313" key="16">
    <source>
        <dbReference type="EMBL" id="GEO73267.1"/>
    </source>
</evidence>